<dbReference type="SUPFAM" id="SSF74653">
    <property type="entry name" value="TolA/TonB C-terminal domain"/>
    <property type="match status" value="1"/>
</dbReference>
<dbReference type="Proteomes" id="UP001595961">
    <property type="component" value="Unassembled WGS sequence"/>
</dbReference>
<evidence type="ECO:0000313" key="1">
    <source>
        <dbReference type="EMBL" id="MFC4525101.1"/>
    </source>
</evidence>
<sequence length="248" mass="27269">MVVTGVVRLNTDGSVHDFQLDHPEKLPEPVKNLVSQSAAAWKFQFAVAPTSLTTERMYLRVVATMTDNDHASLRVAGADFDEAVNDDSETVQPPRYPHILYPKQALEEHASGTVYLLMRIGKDGKIQNIATEQVNLSNFAPTADMARYRKYLADTAMKSAQQWVFTVPTKGKRAARSEWLVRVPVSFLTTGESVPDYGSWALYVPGPRENIPWLQRPKLALEAPDAVPNGALQSLDDDAQLSSTSGGG</sequence>
<gene>
    <name evidence="1" type="ORF">ACFO5W_00510</name>
</gene>
<keyword evidence="2" id="KW-1185">Reference proteome</keyword>
<organism evidence="1 2">
    <name type="scientific">Dyella halodurans</name>
    <dbReference type="NCBI Taxonomy" id="1920171"/>
    <lineage>
        <taxon>Bacteria</taxon>
        <taxon>Pseudomonadati</taxon>
        <taxon>Pseudomonadota</taxon>
        <taxon>Gammaproteobacteria</taxon>
        <taxon>Lysobacterales</taxon>
        <taxon>Rhodanobacteraceae</taxon>
        <taxon>Dyella</taxon>
    </lineage>
</organism>
<proteinExistence type="predicted"/>
<dbReference type="Gene3D" id="3.30.1150.10">
    <property type="match status" value="1"/>
</dbReference>
<dbReference type="EMBL" id="JBHSGA010000003">
    <property type="protein sequence ID" value="MFC4525101.1"/>
    <property type="molecule type" value="Genomic_DNA"/>
</dbReference>
<protein>
    <recommendedName>
        <fullName evidence="3">Energy transducer TonB</fullName>
    </recommendedName>
</protein>
<name>A0ABV9BWV7_9GAMM</name>
<dbReference type="RefSeq" id="WP_266149991.1">
    <property type="nucleotide sequence ID" value="NZ_CP064028.1"/>
</dbReference>
<evidence type="ECO:0000313" key="2">
    <source>
        <dbReference type="Proteomes" id="UP001595961"/>
    </source>
</evidence>
<comment type="caution">
    <text evidence="1">The sequence shown here is derived from an EMBL/GenBank/DDBJ whole genome shotgun (WGS) entry which is preliminary data.</text>
</comment>
<evidence type="ECO:0008006" key="3">
    <source>
        <dbReference type="Google" id="ProtNLM"/>
    </source>
</evidence>
<reference evidence="2" key="1">
    <citation type="journal article" date="2019" name="Int. J. Syst. Evol. Microbiol.">
        <title>The Global Catalogue of Microorganisms (GCM) 10K type strain sequencing project: providing services to taxonomists for standard genome sequencing and annotation.</title>
        <authorList>
            <consortium name="The Broad Institute Genomics Platform"/>
            <consortium name="The Broad Institute Genome Sequencing Center for Infectious Disease"/>
            <person name="Wu L."/>
            <person name="Ma J."/>
        </authorList>
    </citation>
    <scope>NUCLEOTIDE SEQUENCE [LARGE SCALE GENOMIC DNA]</scope>
    <source>
        <strain evidence="2">CCM 4481</strain>
    </source>
</reference>
<accession>A0ABV9BWV7</accession>